<proteinExistence type="predicted"/>
<dbReference type="InterPro" id="IPR029063">
    <property type="entry name" value="SAM-dependent_MTases_sf"/>
</dbReference>
<dbReference type="GO" id="GO:0032259">
    <property type="term" value="P:methylation"/>
    <property type="evidence" value="ECO:0007669"/>
    <property type="project" value="UniProtKB-KW"/>
</dbReference>
<dbReference type="GO" id="GO:0008168">
    <property type="term" value="F:methyltransferase activity"/>
    <property type="evidence" value="ECO:0007669"/>
    <property type="project" value="UniProtKB-KW"/>
</dbReference>
<gene>
    <name evidence="2" type="ORF">ABID43_000752</name>
</gene>
<dbReference type="InterPro" id="IPR006342">
    <property type="entry name" value="FkbM_mtfrase"/>
</dbReference>
<name>A0ABV2L084_9HYPH</name>
<protein>
    <submittedName>
        <fullName evidence="2">FkbM family methyltransferase</fullName>
    </submittedName>
</protein>
<reference evidence="2 3" key="1">
    <citation type="submission" date="2024-06" db="EMBL/GenBank/DDBJ databases">
        <title>Genomic Encyclopedia of Type Strains, Phase IV (KMG-IV): sequencing the most valuable type-strain genomes for metagenomic binning, comparative biology and taxonomic classification.</title>
        <authorList>
            <person name="Goeker M."/>
        </authorList>
    </citation>
    <scope>NUCLEOTIDE SEQUENCE [LARGE SCALE GENOMIC DNA]</scope>
    <source>
        <strain evidence="2 3">DSM 21331</strain>
    </source>
</reference>
<dbReference type="NCBIfam" id="TIGR01444">
    <property type="entry name" value="fkbM_fam"/>
    <property type="match status" value="1"/>
</dbReference>
<sequence length="322" mass="36710">MASENLKNFFKVKAFHPNWTGALLISENDDEIQHEGTNSLGKYNIIDNTLYVEWMYYGQESYKLIQGSYYHEQLVSNLTRIYDIIFLEGAGAPIKLAKISIYIPEYPYEVTLRIGTSDVHTFHQVFLGKEYDSSHLPEKVNRIVDLGGNIGLGSIFFALRYPDAKLLVVEPDRNNFALLQENIRALGERIEAHQAAVWIRDGLINFHTETNDGRDLEAWGGQVSEESGYKSRPTVCYKLKTLLDNSGFDTVDILKVDIEGAELELFSQEAETWLDRIKFIIVETHDRFRSGSEAAVRTVLANRFQELPPLGENLIFVRLPIA</sequence>
<evidence type="ECO:0000313" key="2">
    <source>
        <dbReference type="EMBL" id="MET3691233.1"/>
    </source>
</evidence>
<dbReference type="InterPro" id="IPR052514">
    <property type="entry name" value="SAM-dependent_MTase"/>
</dbReference>
<evidence type="ECO:0000259" key="1">
    <source>
        <dbReference type="Pfam" id="PF05050"/>
    </source>
</evidence>
<dbReference type="PANTHER" id="PTHR34203:SF15">
    <property type="entry name" value="SLL1173 PROTEIN"/>
    <property type="match status" value="1"/>
</dbReference>
<dbReference type="RefSeq" id="WP_238280994.1">
    <property type="nucleotide sequence ID" value="NZ_BPQL01000111.1"/>
</dbReference>
<accession>A0ABV2L084</accession>
<keyword evidence="2" id="KW-0808">Transferase</keyword>
<dbReference type="EMBL" id="JBEPMM010000001">
    <property type="protein sequence ID" value="MET3691233.1"/>
    <property type="molecule type" value="Genomic_DNA"/>
</dbReference>
<dbReference type="SUPFAM" id="SSF53335">
    <property type="entry name" value="S-adenosyl-L-methionine-dependent methyltransferases"/>
    <property type="match status" value="1"/>
</dbReference>
<evidence type="ECO:0000313" key="3">
    <source>
        <dbReference type="Proteomes" id="UP001549145"/>
    </source>
</evidence>
<comment type="caution">
    <text evidence="2">The sequence shown here is derived from an EMBL/GenBank/DDBJ whole genome shotgun (WGS) entry which is preliminary data.</text>
</comment>
<dbReference type="Proteomes" id="UP001549145">
    <property type="component" value="Unassembled WGS sequence"/>
</dbReference>
<keyword evidence="3" id="KW-1185">Reference proteome</keyword>
<keyword evidence="2" id="KW-0489">Methyltransferase</keyword>
<dbReference type="Gene3D" id="3.40.50.150">
    <property type="entry name" value="Vaccinia Virus protein VP39"/>
    <property type="match status" value="1"/>
</dbReference>
<feature type="domain" description="Methyltransferase FkbM" evidence="1">
    <location>
        <begin position="145"/>
        <end position="288"/>
    </location>
</feature>
<dbReference type="Pfam" id="PF05050">
    <property type="entry name" value="Methyltransf_21"/>
    <property type="match status" value="1"/>
</dbReference>
<organism evidence="2 3">
    <name type="scientific">Methylobacterium goesingense</name>
    <dbReference type="NCBI Taxonomy" id="243690"/>
    <lineage>
        <taxon>Bacteria</taxon>
        <taxon>Pseudomonadati</taxon>
        <taxon>Pseudomonadota</taxon>
        <taxon>Alphaproteobacteria</taxon>
        <taxon>Hyphomicrobiales</taxon>
        <taxon>Methylobacteriaceae</taxon>
        <taxon>Methylobacterium</taxon>
    </lineage>
</organism>
<dbReference type="PANTHER" id="PTHR34203">
    <property type="entry name" value="METHYLTRANSFERASE, FKBM FAMILY PROTEIN"/>
    <property type="match status" value="1"/>
</dbReference>